<dbReference type="Pfam" id="PF01266">
    <property type="entry name" value="DAO"/>
    <property type="match status" value="1"/>
</dbReference>
<evidence type="ECO:0000259" key="2">
    <source>
        <dbReference type="Pfam" id="PF01266"/>
    </source>
</evidence>
<dbReference type="Gene3D" id="3.50.50.60">
    <property type="entry name" value="FAD/NAD(P)-binding domain"/>
    <property type="match status" value="1"/>
</dbReference>
<sequence>MPENRHIPSHFESNSSSGLPVPNPTKPFWFSEPDEFLTGHRTTKDLPEYVDTVIIGCGLTGVSALKYMCWDDDKVGHSISGDILMLEAREACSGATGRNGGHLQPLLYSDEPSIASWEIKNCETVASFIKEHSIPCEYRSLSGCRGFFDPASNAASRVAYEELQARAPKIGEKVEWLATTEERREHGLQTSCLGGSVTQGAASMWPYKYVTWILRKLVEQKKVNLQTNTPVTKLINLAKQGDTVSTNATTRQYRYSLITPRGDIKARNVLLATNAYTAALVPSFADLIVPVRETMTALKPPRFLQTKLLPHSYGFVGLGEDPNPMATEYLIQRPVTAVPNPGGHLMLGGGRITAATQPTIGIIDDSVVDQSIIEYLRRVPPRALTLDVPNNTALELEAAWTGIWAASRDTAPWVGRVPYEPPGLWMCAAYTGHGMPNATLCAKAVVAMMKADLSGKEEDDFLEEMITRAEIPATYLITEDRVKAARKIPTMVDLDEMGIEGKEWLKLNNII</sequence>
<gene>
    <name evidence="3" type="ORF">BT63DRAFT_429909</name>
</gene>
<accession>A0A6A6TU89</accession>
<dbReference type="SUPFAM" id="SSF51905">
    <property type="entry name" value="FAD/NAD(P)-binding domain"/>
    <property type="match status" value="1"/>
</dbReference>
<dbReference type="InterPro" id="IPR006076">
    <property type="entry name" value="FAD-dep_OxRdtase"/>
</dbReference>
<dbReference type="Gene3D" id="3.30.9.10">
    <property type="entry name" value="D-Amino Acid Oxidase, subunit A, domain 2"/>
    <property type="match status" value="1"/>
</dbReference>
<dbReference type="Proteomes" id="UP000799302">
    <property type="component" value="Unassembled WGS sequence"/>
</dbReference>
<feature type="domain" description="FAD dependent oxidoreductase" evidence="2">
    <location>
        <begin position="51"/>
        <end position="447"/>
    </location>
</feature>
<evidence type="ECO:0000313" key="4">
    <source>
        <dbReference type="Proteomes" id="UP000799302"/>
    </source>
</evidence>
<dbReference type="InterPro" id="IPR036188">
    <property type="entry name" value="FAD/NAD-bd_sf"/>
</dbReference>
<organism evidence="3 4">
    <name type="scientific">Microthyrium microscopicum</name>
    <dbReference type="NCBI Taxonomy" id="703497"/>
    <lineage>
        <taxon>Eukaryota</taxon>
        <taxon>Fungi</taxon>
        <taxon>Dikarya</taxon>
        <taxon>Ascomycota</taxon>
        <taxon>Pezizomycotina</taxon>
        <taxon>Dothideomycetes</taxon>
        <taxon>Dothideomycetes incertae sedis</taxon>
        <taxon>Microthyriales</taxon>
        <taxon>Microthyriaceae</taxon>
        <taxon>Microthyrium</taxon>
    </lineage>
</organism>
<dbReference type="GO" id="GO:0005737">
    <property type="term" value="C:cytoplasm"/>
    <property type="evidence" value="ECO:0007669"/>
    <property type="project" value="TreeGrafter"/>
</dbReference>
<proteinExistence type="predicted"/>
<dbReference type="PANTHER" id="PTHR13847:SF129">
    <property type="entry name" value="FAD DEPENDENT OXIDOREDUCTASE"/>
    <property type="match status" value="1"/>
</dbReference>
<evidence type="ECO:0000256" key="1">
    <source>
        <dbReference type="SAM" id="MobiDB-lite"/>
    </source>
</evidence>
<keyword evidence="4" id="KW-1185">Reference proteome</keyword>
<evidence type="ECO:0000313" key="3">
    <source>
        <dbReference type="EMBL" id="KAF2663625.1"/>
    </source>
</evidence>
<reference evidence="3" key="1">
    <citation type="journal article" date="2020" name="Stud. Mycol.">
        <title>101 Dothideomycetes genomes: a test case for predicting lifestyles and emergence of pathogens.</title>
        <authorList>
            <person name="Haridas S."/>
            <person name="Albert R."/>
            <person name="Binder M."/>
            <person name="Bloem J."/>
            <person name="Labutti K."/>
            <person name="Salamov A."/>
            <person name="Andreopoulos B."/>
            <person name="Baker S."/>
            <person name="Barry K."/>
            <person name="Bills G."/>
            <person name="Bluhm B."/>
            <person name="Cannon C."/>
            <person name="Castanera R."/>
            <person name="Culley D."/>
            <person name="Daum C."/>
            <person name="Ezra D."/>
            <person name="Gonzalez J."/>
            <person name="Henrissat B."/>
            <person name="Kuo A."/>
            <person name="Liang C."/>
            <person name="Lipzen A."/>
            <person name="Lutzoni F."/>
            <person name="Magnuson J."/>
            <person name="Mondo S."/>
            <person name="Nolan M."/>
            <person name="Ohm R."/>
            <person name="Pangilinan J."/>
            <person name="Park H.-J."/>
            <person name="Ramirez L."/>
            <person name="Alfaro M."/>
            <person name="Sun H."/>
            <person name="Tritt A."/>
            <person name="Yoshinaga Y."/>
            <person name="Zwiers L.-H."/>
            <person name="Turgeon B."/>
            <person name="Goodwin S."/>
            <person name="Spatafora J."/>
            <person name="Crous P."/>
            <person name="Grigoriev I."/>
        </authorList>
    </citation>
    <scope>NUCLEOTIDE SEQUENCE</scope>
    <source>
        <strain evidence="3">CBS 115976</strain>
    </source>
</reference>
<dbReference type="EMBL" id="MU004244">
    <property type="protein sequence ID" value="KAF2663625.1"/>
    <property type="molecule type" value="Genomic_DNA"/>
</dbReference>
<name>A0A6A6TU89_9PEZI</name>
<dbReference type="PANTHER" id="PTHR13847">
    <property type="entry name" value="SARCOSINE DEHYDROGENASE-RELATED"/>
    <property type="match status" value="1"/>
</dbReference>
<dbReference type="OrthoDB" id="429143at2759"/>
<feature type="region of interest" description="Disordered" evidence="1">
    <location>
        <begin position="1"/>
        <end position="20"/>
    </location>
</feature>
<dbReference type="AlphaFoldDB" id="A0A6A6TU89"/>
<protein>
    <submittedName>
        <fullName evidence="3">DAO-domain-containing protein</fullName>
    </submittedName>
</protein>